<proteinExistence type="predicted"/>
<dbReference type="AlphaFoldDB" id="S8D960"/>
<dbReference type="Proteomes" id="UP000015453">
    <property type="component" value="Unassembled WGS sequence"/>
</dbReference>
<reference evidence="1 2" key="1">
    <citation type="journal article" date="2013" name="BMC Genomics">
        <title>The miniature genome of a carnivorous plant Genlisea aurea contains a low number of genes and short non-coding sequences.</title>
        <authorList>
            <person name="Leushkin E.V."/>
            <person name="Sutormin R.A."/>
            <person name="Nabieva E.R."/>
            <person name="Penin A.A."/>
            <person name="Kondrashov A.S."/>
            <person name="Logacheva M.D."/>
        </authorList>
    </citation>
    <scope>NUCLEOTIDE SEQUENCE [LARGE SCALE GENOMIC DNA]</scope>
</reference>
<evidence type="ECO:0000313" key="2">
    <source>
        <dbReference type="Proteomes" id="UP000015453"/>
    </source>
</evidence>
<sequence>RMASASSLVDLCFAAVADELLYDENDSLISVIFELPWELLNGLFMRLTPLALQKLPVRCPFETSSSKECGYDCHQSSRKRKRYNLLDGRWKAHCIARWPIDFLLKQAAKRSNKSGNLEELIDDWQQMYWETHLQDCVDAVAETALRPSYSGSIGEIKIPDDMLKFIGCKNRLTELRPDYLNFSYHCQQFSSYS</sequence>
<dbReference type="PANTHER" id="PTHR47818">
    <property type="entry name" value="RNI-LIKE SUPERFAMILY PROTEIN"/>
    <property type="match status" value="1"/>
</dbReference>
<dbReference type="PANTHER" id="PTHR47818:SF2">
    <property type="entry name" value="F-BOX DOMAIN-CONTAINING PROTEIN"/>
    <property type="match status" value="1"/>
</dbReference>
<feature type="non-terminal residue" evidence="1">
    <location>
        <position position="1"/>
    </location>
</feature>
<name>S8D960_9LAMI</name>
<evidence type="ECO:0000313" key="1">
    <source>
        <dbReference type="EMBL" id="EPS59258.1"/>
    </source>
</evidence>
<organism evidence="1 2">
    <name type="scientific">Genlisea aurea</name>
    <dbReference type="NCBI Taxonomy" id="192259"/>
    <lineage>
        <taxon>Eukaryota</taxon>
        <taxon>Viridiplantae</taxon>
        <taxon>Streptophyta</taxon>
        <taxon>Embryophyta</taxon>
        <taxon>Tracheophyta</taxon>
        <taxon>Spermatophyta</taxon>
        <taxon>Magnoliopsida</taxon>
        <taxon>eudicotyledons</taxon>
        <taxon>Gunneridae</taxon>
        <taxon>Pentapetalae</taxon>
        <taxon>asterids</taxon>
        <taxon>lamiids</taxon>
        <taxon>Lamiales</taxon>
        <taxon>Lentibulariaceae</taxon>
        <taxon>Genlisea</taxon>
    </lineage>
</organism>
<gene>
    <name evidence="1" type="ORF">M569_15552</name>
</gene>
<keyword evidence="2" id="KW-1185">Reference proteome</keyword>
<accession>S8D960</accession>
<protein>
    <submittedName>
        <fullName evidence="1">Uncharacterized protein</fullName>
    </submittedName>
</protein>
<dbReference type="EMBL" id="AUSU01008513">
    <property type="protein sequence ID" value="EPS59258.1"/>
    <property type="molecule type" value="Genomic_DNA"/>
</dbReference>
<dbReference type="OrthoDB" id="120976at2759"/>
<comment type="caution">
    <text evidence="1">The sequence shown here is derived from an EMBL/GenBank/DDBJ whole genome shotgun (WGS) entry which is preliminary data.</text>
</comment>
<feature type="non-terminal residue" evidence="1">
    <location>
        <position position="193"/>
    </location>
</feature>